<feature type="region of interest" description="Disordered" evidence="1">
    <location>
        <begin position="201"/>
        <end position="223"/>
    </location>
</feature>
<dbReference type="CDD" id="cd15482">
    <property type="entry name" value="Sialidase_non-viral"/>
    <property type="match status" value="1"/>
</dbReference>
<organism evidence="3 4">
    <name type="scientific">Trypanosoma rangeli SC58</name>
    <dbReference type="NCBI Taxonomy" id="429131"/>
    <lineage>
        <taxon>Eukaryota</taxon>
        <taxon>Discoba</taxon>
        <taxon>Euglenozoa</taxon>
        <taxon>Kinetoplastea</taxon>
        <taxon>Metakinetoplastina</taxon>
        <taxon>Trypanosomatida</taxon>
        <taxon>Trypanosomatidae</taxon>
        <taxon>Trypanosoma</taxon>
        <taxon>Herpetosoma</taxon>
    </lineage>
</organism>
<evidence type="ECO:0000256" key="1">
    <source>
        <dbReference type="SAM" id="MobiDB-lite"/>
    </source>
</evidence>
<name>A0A061IVJ2_TRYRA</name>
<accession>A0A061IVJ2</accession>
<protein>
    <recommendedName>
        <fullName evidence="5">Trans-sialidase</fullName>
    </recommendedName>
</protein>
<dbReference type="OrthoDB" id="252194at2759"/>
<dbReference type="InterPro" id="IPR036278">
    <property type="entry name" value="Sialidase_sf"/>
</dbReference>
<evidence type="ECO:0000256" key="2">
    <source>
        <dbReference type="SAM" id="SignalP"/>
    </source>
</evidence>
<dbReference type="VEuPathDB" id="TriTrypDB:TRSC58_06261"/>
<evidence type="ECO:0008006" key="5">
    <source>
        <dbReference type="Google" id="ProtNLM"/>
    </source>
</evidence>
<dbReference type="EMBL" id="AUPL01006261">
    <property type="protein sequence ID" value="ESL06070.1"/>
    <property type="molecule type" value="Genomic_DNA"/>
</dbReference>
<dbReference type="Gene3D" id="2.120.10.10">
    <property type="match status" value="1"/>
</dbReference>
<sequence length="223" mass="24521">MSEQRQSNMCRHLFFFSVPLLCLLLICVGGTAVRAEEGNKPKQAQLTEAVDLFVPHRTSVERQGQGQTRESFAFPSIASAGGVLVALAEGNIFFQHAHLKQTWVTDADVVAGYIDSAESWSSFVAKVRANKLKAYSVFNTTIQEGHMPLVRYAPRPTTIAKGNKVLLFVGGHQSKYDSSSKKWIASLPSLDLLVGEATQDKVFQSRGPNPPSTFGLRRSSHRD</sequence>
<gene>
    <name evidence="3" type="ORF">TRSC58_06261</name>
</gene>
<keyword evidence="4" id="KW-1185">Reference proteome</keyword>
<evidence type="ECO:0000313" key="4">
    <source>
        <dbReference type="Proteomes" id="UP000031737"/>
    </source>
</evidence>
<feature type="signal peptide" evidence="2">
    <location>
        <begin position="1"/>
        <end position="35"/>
    </location>
</feature>
<dbReference type="AlphaFoldDB" id="A0A061IVJ2"/>
<comment type="caution">
    <text evidence="3">The sequence shown here is derived from an EMBL/GenBank/DDBJ whole genome shotgun (WGS) entry which is preliminary data.</text>
</comment>
<dbReference type="Proteomes" id="UP000031737">
    <property type="component" value="Unassembled WGS sequence"/>
</dbReference>
<feature type="chain" id="PRO_5001601349" description="Trans-sialidase" evidence="2">
    <location>
        <begin position="36"/>
        <end position="223"/>
    </location>
</feature>
<proteinExistence type="predicted"/>
<dbReference type="SUPFAM" id="SSF50939">
    <property type="entry name" value="Sialidases"/>
    <property type="match status" value="1"/>
</dbReference>
<evidence type="ECO:0000313" key="3">
    <source>
        <dbReference type="EMBL" id="ESL06070.1"/>
    </source>
</evidence>
<reference evidence="3 4" key="1">
    <citation type="submission" date="2013-07" db="EMBL/GenBank/DDBJ databases">
        <authorList>
            <person name="Stoco P.H."/>
            <person name="Wagner G."/>
            <person name="Gerber A."/>
            <person name="Zaha A."/>
            <person name="Thompson C."/>
            <person name="Bartholomeu D.C."/>
            <person name="Luckemeyer D.D."/>
            <person name="Bahia D."/>
            <person name="Loreto E."/>
            <person name="Prestes E.B."/>
            <person name="Lima F.M."/>
            <person name="Rodrigues-Luiz G."/>
            <person name="Vallejo G.A."/>
            <person name="Filho J.F."/>
            <person name="Monteiro K.M."/>
            <person name="Tyler K.M."/>
            <person name="de Almeida L.G."/>
            <person name="Ortiz M.F."/>
            <person name="Siervo M.A."/>
            <person name="de Moraes M.H."/>
            <person name="Cunha O.L."/>
            <person name="Mendonca-Neto R."/>
            <person name="Silva R."/>
            <person name="Teixeira S.M."/>
            <person name="Murta S.M."/>
            <person name="Sincero T.C."/>
            <person name="Mendes T.A."/>
            <person name="Urmenyi T.P."/>
            <person name="Silva V.G."/>
            <person name="da Rocha W.D."/>
            <person name="Andersson B."/>
            <person name="Romanha A.J."/>
            <person name="Steindel M."/>
            <person name="de Vasconcelos A.T."/>
            <person name="Grisard E.C."/>
        </authorList>
    </citation>
    <scope>NUCLEOTIDE SEQUENCE [LARGE SCALE GENOMIC DNA]</scope>
    <source>
        <strain evidence="3 4">SC58</strain>
    </source>
</reference>
<keyword evidence="2" id="KW-0732">Signal</keyword>